<feature type="domain" description="NlpC/P60" evidence="7">
    <location>
        <begin position="110"/>
        <end position="234"/>
    </location>
</feature>
<keyword evidence="6" id="KW-0472">Membrane</keyword>
<name>A0A0H4T7F9_9BACT</name>
<evidence type="ECO:0000259" key="7">
    <source>
        <dbReference type="PROSITE" id="PS51935"/>
    </source>
</evidence>
<keyword evidence="8" id="KW-0449">Lipoprotein</keyword>
<dbReference type="AlphaFoldDB" id="A0A0H4T7F9"/>
<keyword evidence="3" id="KW-0732">Signal</keyword>
<dbReference type="GO" id="GO:0006508">
    <property type="term" value="P:proteolysis"/>
    <property type="evidence" value="ECO:0007669"/>
    <property type="project" value="UniProtKB-KW"/>
</dbReference>
<dbReference type="GO" id="GO:0008234">
    <property type="term" value="F:cysteine-type peptidase activity"/>
    <property type="evidence" value="ECO:0007669"/>
    <property type="project" value="UniProtKB-KW"/>
</dbReference>
<evidence type="ECO:0000256" key="2">
    <source>
        <dbReference type="ARBA" id="ARBA00022670"/>
    </source>
</evidence>
<evidence type="ECO:0000256" key="1">
    <source>
        <dbReference type="ARBA" id="ARBA00007074"/>
    </source>
</evidence>
<dbReference type="InterPro" id="IPR052062">
    <property type="entry name" value="Murein_DD/LD_carboxypeptidase"/>
</dbReference>
<evidence type="ECO:0000256" key="4">
    <source>
        <dbReference type="ARBA" id="ARBA00022801"/>
    </source>
</evidence>
<dbReference type="Gene3D" id="3.90.1720.10">
    <property type="entry name" value="endopeptidase domain like (from Nostoc punctiforme)"/>
    <property type="match status" value="1"/>
</dbReference>
<proteinExistence type="inferred from homology"/>
<dbReference type="SUPFAM" id="SSF54001">
    <property type="entry name" value="Cysteine proteinases"/>
    <property type="match status" value="1"/>
</dbReference>
<organism evidence="8">
    <name type="scientific">uncultured Ignavibacteria bacterium Rifle_16ft_4_minimus_38491</name>
    <dbReference type="NCBI Taxonomy" id="1665105"/>
    <lineage>
        <taxon>Bacteria</taxon>
        <taxon>Pseudomonadati</taxon>
        <taxon>Ignavibacteriota</taxon>
        <taxon>Ignavibacteria</taxon>
        <taxon>environmental samples</taxon>
    </lineage>
</organism>
<keyword evidence="6" id="KW-0812">Transmembrane</keyword>
<dbReference type="InterPro" id="IPR038765">
    <property type="entry name" value="Papain-like_cys_pep_sf"/>
</dbReference>
<keyword evidence="6" id="KW-1133">Transmembrane helix</keyword>
<accession>A0A0H4T7F9</accession>
<evidence type="ECO:0000256" key="5">
    <source>
        <dbReference type="ARBA" id="ARBA00022807"/>
    </source>
</evidence>
<sequence>MPLTKIVSLISFVILFSILYLGCTPSSYSLRYKNNVGINTYDDSLKAGLIKDDSDDLLYYSQIQDTSSEFQSYEDDDEETPIDEPAIDISGVLNRIKTSLGSPDTSFANTTPRERMLMEIIKYINTPYKYGGNSSDGIDCSAFTQNVYSNCLDVYLLRSAREQFTQGTSIKDKDDLIFGDLVFFNTRRAVRPGHVGIYIGDKLFAHASSSKGVIVSSIEHKYYSKRYMGGRRINGIFSSN</sequence>
<keyword evidence="4" id="KW-0378">Hydrolase</keyword>
<keyword evidence="5" id="KW-0788">Thiol protease</keyword>
<dbReference type="PANTHER" id="PTHR47360">
    <property type="entry name" value="MUREIN DD-ENDOPEPTIDASE MEPS/MUREIN LD-CARBOXYPEPTIDASE"/>
    <property type="match status" value="1"/>
</dbReference>
<keyword evidence="2" id="KW-0645">Protease</keyword>
<evidence type="ECO:0000256" key="3">
    <source>
        <dbReference type="ARBA" id="ARBA00022729"/>
    </source>
</evidence>
<protein>
    <submittedName>
        <fullName evidence="8">Spr, Lipoprotein SPR</fullName>
    </submittedName>
</protein>
<feature type="transmembrane region" description="Helical" evidence="6">
    <location>
        <begin position="6"/>
        <end position="23"/>
    </location>
</feature>
<reference evidence="8" key="1">
    <citation type="journal article" date="2015" name="ISME J.">
        <title>Aquifer environment selects for microbial species cohorts in sediment and groundwater.</title>
        <authorList>
            <person name="Hug L.A."/>
            <person name="Thomas B.C."/>
            <person name="Brown C.T."/>
            <person name="Frischkorn K.R."/>
            <person name="Williams K.H."/>
            <person name="Tringe S.G."/>
            <person name="Banfield J.F."/>
        </authorList>
    </citation>
    <scope>NUCLEOTIDE SEQUENCE</scope>
</reference>
<evidence type="ECO:0000313" key="8">
    <source>
        <dbReference type="EMBL" id="AKQ03706.1"/>
    </source>
</evidence>
<dbReference type="Pfam" id="PF00877">
    <property type="entry name" value="NLPC_P60"/>
    <property type="match status" value="1"/>
</dbReference>
<dbReference type="PANTHER" id="PTHR47360:SF1">
    <property type="entry name" value="ENDOPEPTIDASE NLPC-RELATED"/>
    <property type="match status" value="1"/>
</dbReference>
<evidence type="ECO:0000256" key="6">
    <source>
        <dbReference type="SAM" id="Phobius"/>
    </source>
</evidence>
<dbReference type="EMBL" id="KT007020">
    <property type="protein sequence ID" value="AKQ03706.1"/>
    <property type="molecule type" value="Genomic_DNA"/>
</dbReference>
<dbReference type="InterPro" id="IPR000064">
    <property type="entry name" value="NLP_P60_dom"/>
</dbReference>
<dbReference type="PROSITE" id="PS51935">
    <property type="entry name" value="NLPC_P60"/>
    <property type="match status" value="1"/>
</dbReference>
<comment type="similarity">
    <text evidence="1">Belongs to the peptidase C40 family.</text>
</comment>